<gene>
    <name evidence="2" type="ORF">GGQ90_005234</name>
</gene>
<reference evidence="2 3" key="1">
    <citation type="submission" date="2020-08" db="EMBL/GenBank/DDBJ databases">
        <title>Genomic Encyclopedia of Type Strains, Phase IV (KMG-IV): sequencing the most valuable type-strain genomes for metagenomic binning, comparative biology and taxonomic classification.</title>
        <authorList>
            <person name="Goeker M."/>
        </authorList>
    </citation>
    <scope>NUCLEOTIDE SEQUENCE [LARGE SCALE GENOMIC DNA]</scope>
    <source>
        <strain evidence="2 3">DSM 19371</strain>
    </source>
</reference>
<accession>A0A7W6PZI6</accession>
<sequence length="249" mass="27853">MEFRIKPGLHFCVVEGRTIFLDEDASRYFCIPDDVDRAFQLVISAEGKPDDGADDTLIADLIALEILEGEHALEGGIDRSPPMIVPTDDLGPPYVYAPPAFEIAAAFYERLRSNRITVRRGVADVRRLIERERLRFRREHSYPLSTSHLAVSAAFEVSDFVFGRNDRCLPRAIAMIRRYLRVGYDPSLVIGVRINPFTAHCWVQQGSTVFGESIDIARYASDSRRSGAEGRDVRLSAAPRGAAYGRAGY</sequence>
<evidence type="ECO:0000313" key="2">
    <source>
        <dbReference type="EMBL" id="MBB4151422.1"/>
    </source>
</evidence>
<dbReference type="AlphaFoldDB" id="A0A7W6PZI6"/>
<dbReference type="RefSeq" id="WP_188084309.1">
    <property type="nucleotide sequence ID" value="NZ_JACIEU010000036.1"/>
</dbReference>
<dbReference type="Proteomes" id="UP000590524">
    <property type="component" value="Unassembled WGS sequence"/>
</dbReference>
<keyword evidence="3" id="KW-1185">Reference proteome</keyword>
<protein>
    <recommendedName>
        <fullName evidence="1">Microcin J25-processing protein McjB C-terminal domain-containing protein</fullName>
    </recommendedName>
</protein>
<feature type="domain" description="Microcin J25-processing protein McjB C-terminal" evidence="1">
    <location>
        <begin position="117"/>
        <end position="215"/>
    </location>
</feature>
<dbReference type="NCBIfam" id="NF033537">
    <property type="entry name" value="lasso_biosyn_B2"/>
    <property type="match status" value="1"/>
</dbReference>
<dbReference type="Pfam" id="PF13471">
    <property type="entry name" value="Transglut_core3"/>
    <property type="match status" value="1"/>
</dbReference>
<dbReference type="EMBL" id="JACIEU010000036">
    <property type="protein sequence ID" value="MBB4151422.1"/>
    <property type="molecule type" value="Genomic_DNA"/>
</dbReference>
<proteinExistence type="predicted"/>
<evidence type="ECO:0000313" key="3">
    <source>
        <dbReference type="Proteomes" id="UP000590524"/>
    </source>
</evidence>
<comment type="caution">
    <text evidence="2">The sequence shown here is derived from an EMBL/GenBank/DDBJ whole genome shotgun (WGS) entry which is preliminary data.</text>
</comment>
<organism evidence="2 3">
    <name type="scientific">Sphingobium scionense</name>
    <dbReference type="NCBI Taxonomy" id="1404341"/>
    <lineage>
        <taxon>Bacteria</taxon>
        <taxon>Pseudomonadati</taxon>
        <taxon>Pseudomonadota</taxon>
        <taxon>Alphaproteobacteria</taxon>
        <taxon>Sphingomonadales</taxon>
        <taxon>Sphingomonadaceae</taxon>
        <taxon>Sphingobium</taxon>
    </lineage>
</organism>
<name>A0A7W6PZI6_9SPHN</name>
<dbReference type="InterPro" id="IPR032708">
    <property type="entry name" value="McjB_C"/>
</dbReference>
<evidence type="ECO:0000259" key="1">
    <source>
        <dbReference type="Pfam" id="PF13471"/>
    </source>
</evidence>
<dbReference type="InterPro" id="IPR053521">
    <property type="entry name" value="McjB-like"/>
</dbReference>
<feature type="non-terminal residue" evidence="2">
    <location>
        <position position="249"/>
    </location>
</feature>